<name>E6QXB1_9ZZZZ</name>
<protein>
    <submittedName>
        <fullName evidence="1">Uncharacterized protein</fullName>
    </submittedName>
</protein>
<reference evidence="1" key="1">
    <citation type="submission" date="2009-10" db="EMBL/GenBank/DDBJ databases">
        <title>Diversity of trophic interactions inside an arsenic-rich microbial ecosystem.</title>
        <authorList>
            <person name="Bertin P.N."/>
            <person name="Heinrich-Salmeron A."/>
            <person name="Pelletier E."/>
            <person name="Goulhen-Chollet F."/>
            <person name="Arsene-Ploetze F."/>
            <person name="Gallien S."/>
            <person name="Calteau A."/>
            <person name="Vallenet D."/>
            <person name="Casiot C."/>
            <person name="Chane-Woon-Ming B."/>
            <person name="Giloteaux L."/>
            <person name="Barakat M."/>
            <person name="Bonnefoy V."/>
            <person name="Bruneel O."/>
            <person name="Chandler M."/>
            <person name="Cleiss J."/>
            <person name="Duran R."/>
            <person name="Elbaz-Poulichet F."/>
            <person name="Fonknechten N."/>
            <person name="Lauga B."/>
            <person name="Mornico D."/>
            <person name="Ortet P."/>
            <person name="Schaeffer C."/>
            <person name="Siguier P."/>
            <person name="Alexander Thil Smith A."/>
            <person name="Van Dorsselaer A."/>
            <person name="Weissenbach J."/>
            <person name="Medigue C."/>
            <person name="Le Paslier D."/>
        </authorList>
    </citation>
    <scope>NUCLEOTIDE SEQUENCE</scope>
</reference>
<comment type="caution">
    <text evidence="1">The sequence shown here is derived from an EMBL/GenBank/DDBJ whole genome shotgun (WGS) entry which is preliminary data.</text>
</comment>
<accession>E6QXB1</accession>
<sequence>MQTLDGIAMANINATLTRGFQHGLIWINTLHIHPIFPHEVQPFPASTTRINALTR</sequence>
<evidence type="ECO:0000313" key="1">
    <source>
        <dbReference type="EMBL" id="CBI11885.1"/>
    </source>
</evidence>
<proteinExistence type="predicted"/>
<organism evidence="1">
    <name type="scientific">mine drainage metagenome</name>
    <dbReference type="NCBI Taxonomy" id="410659"/>
    <lineage>
        <taxon>unclassified sequences</taxon>
        <taxon>metagenomes</taxon>
        <taxon>ecological metagenomes</taxon>
    </lineage>
</organism>
<dbReference type="AlphaFoldDB" id="E6QXB1"/>
<gene>
    <name evidence="1" type="ORF">CARN7_2735</name>
</gene>
<dbReference type="EMBL" id="CABR01000175">
    <property type="protein sequence ID" value="CBI11885.1"/>
    <property type="molecule type" value="Genomic_DNA"/>
</dbReference>